<dbReference type="Gene3D" id="1.10.260.40">
    <property type="entry name" value="lambda repressor-like DNA-binding domains"/>
    <property type="match status" value="1"/>
</dbReference>
<protein>
    <submittedName>
        <fullName evidence="2">Helix-turn-helix domain-containing protein</fullName>
    </submittedName>
</protein>
<gene>
    <name evidence="2" type="ORF">ACFFUU_09790</name>
</gene>
<dbReference type="PROSITE" id="PS50943">
    <property type="entry name" value="HTH_CROC1"/>
    <property type="match status" value="1"/>
</dbReference>
<dbReference type="InterPro" id="IPR001387">
    <property type="entry name" value="Cro/C1-type_HTH"/>
</dbReference>
<accession>A0ABV5GFH8</accession>
<reference evidence="2 3" key="1">
    <citation type="submission" date="2024-09" db="EMBL/GenBank/DDBJ databases">
        <authorList>
            <person name="Sun Q."/>
            <person name="Mori K."/>
        </authorList>
    </citation>
    <scope>NUCLEOTIDE SEQUENCE [LARGE SCALE GENOMIC DNA]</scope>
    <source>
        <strain evidence="2 3">CECT 8460</strain>
    </source>
</reference>
<dbReference type="CDD" id="cd00093">
    <property type="entry name" value="HTH_XRE"/>
    <property type="match status" value="1"/>
</dbReference>
<dbReference type="RefSeq" id="WP_290284148.1">
    <property type="nucleotide sequence ID" value="NZ_JAUFQN010000019.1"/>
</dbReference>
<dbReference type="EMBL" id="JBHMFB010000016">
    <property type="protein sequence ID" value="MFB9089892.1"/>
    <property type="molecule type" value="Genomic_DNA"/>
</dbReference>
<proteinExistence type="predicted"/>
<dbReference type="Proteomes" id="UP001589576">
    <property type="component" value="Unassembled WGS sequence"/>
</dbReference>
<evidence type="ECO:0000313" key="2">
    <source>
        <dbReference type="EMBL" id="MFB9089892.1"/>
    </source>
</evidence>
<dbReference type="InterPro" id="IPR010982">
    <property type="entry name" value="Lambda_DNA-bd_dom_sf"/>
</dbReference>
<evidence type="ECO:0000259" key="1">
    <source>
        <dbReference type="PROSITE" id="PS50943"/>
    </source>
</evidence>
<keyword evidence="3" id="KW-1185">Reference proteome</keyword>
<dbReference type="SUPFAM" id="SSF47413">
    <property type="entry name" value="lambda repressor-like DNA-binding domains"/>
    <property type="match status" value="1"/>
</dbReference>
<comment type="caution">
    <text evidence="2">The sequence shown here is derived from an EMBL/GenBank/DDBJ whole genome shotgun (WGS) entry which is preliminary data.</text>
</comment>
<name>A0ABV5GFH8_9FLAO</name>
<feature type="domain" description="HTH cro/C1-type" evidence="1">
    <location>
        <begin position="12"/>
        <end position="37"/>
    </location>
</feature>
<organism evidence="2 3">
    <name type="scientific">Flavobacterium paronense</name>
    <dbReference type="NCBI Taxonomy" id="1392775"/>
    <lineage>
        <taxon>Bacteria</taxon>
        <taxon>Pseudomonadati</taxon>
        <taxon>Bacteroidota</taxon>
        <taxon>Flavobacteriia</taxon>
        <taxon>Flavobacteriales</taxon>
        <taxon>Flavobacteriaceae</taxon>
        <taxon>Flavobacterium</taxon>
    </lineage>
</organism>
<sequence length="177" mass="20445">MKRKNYRAQTDRESLGLTQQEIALILNVSRSHLSHHEGFRRHLPSGAGLRLSEMILYMLSPEAKTFKALDKIECEDDKTKNILEKRIKENEFQLRVIMRKIETAQAKFDKCKNAIQLMSFLNSPEEAKKAAKPETLSLIESVAIIKFKKAKSELSLLLIDMELLQLQQECYVKALKK</sequence>
<evidence type="ECO:0000313" key="3">
    <source>
        <dbReference type="Proteomes" id="UP001589576"/>
    </source>
</evidence>